<accession>A0A0D7X2N1</accession>
<reference evidence="2 3" key="1">
    <citation type="submission" date="2014-11" db="EMBL/GenBank/DDBJ databases">
        <title>Draft Genome Sequences of Paenibacillus polymyxa NRRL B-30509 and Paenibacillus terrae NRRL B-30644, Strains from a Poultry Environment that Produce Tridecaptin A and Paenicidins.</title>
        <authorList>
            <person name="van Belkum M.J."/>
            <person name="Lohans C.T."/>
            <person name="Vederas J.C."/>
        </authorList>
    </citation>
    <scope>NUCLEOTIDE SEQUENCE [LARGE SCALE GENOMIC DNA]</scope>
    <source>
        <strain evidence="2 3">NRRL B-30644</strain>
    </source>
</reference>
<dbReference type="PATRIC" id="fig|159743.3.peg.2800"/>
<evidence type="ECO:0000313" key="2">
    <source>
        <dbReference type="EMBL" id="KJD45233.1"/>
    </source>
</evidence>
<keyword evidence="1" id="KW-0812">Transmembrane</keyword>
<evidence type="ECO:0000256" key="1">
    <source>
        <dbReference type="SAM" id="Phobius"/>
    </source>
</evidence>
<keyword evidence="3" id="KW-1185">Reference proteome</keyword>
<feature type="transmembrane region" description="Helical" evidence="1">
    <location>
        <begin position="35"/>
        <end position="54"/>
    </location>
</feature>
<keyword evidence="1" id="KW-1133">Transmembrane helix</keyword>
<keyword evidence="1" id="KW-0472">Membrane</keyword>
<dbReference type="AlphaFoldDB" id="A0A0D7X2N1"/>
<evidence type="ECO:0000313" key="3">
    <source>
        <dbReference type="Proteomes" id="UP000032534"/>
    </source>
</evidence>
<dbReference type="EMBL" id="JTHP01000022">
    <property type="protein sequence ID" value="KJD45233.1"/>
    <property type="molecule type" value="Genomic_DNA"/>
</dbReference>
<name>A0A0D7X2N1_9BACL</name>
<sequence>MLPKIMNVLGILLVAVAISLFEVPYMRKKGLKKELWLFYILLFLGVGISSAKALSGFIPTPLDWIAAVYRPFSDFLTHIGLIK</sequence>
<organism evidence="2 3">
    <name type="scientific">Paenibacillus terrae</name>
    <dbReference type="NCBI Taxonomy" id="159743"/>
    <lineage>
        <taxon>Bacteria</taxon>
        <taxon>Bacillati</taxon>
        <taxon>Bacillota</taxon>
        <taxon>Bacilli</taxon>
        <taxon>Bacillales</taxon>
        <taxon>Paenibacillaceae</taxon>
        <taxon>Paenibacillus</taxon>
    </lineage>
</organism>
<dbReference type="Proteomes" id="UP000032534">
    <property type="component" value="Unassembled WGS sequence"/>
</dbReference>
<protein>
    <submittedName>
        <fullName evidence="2">Uncharacterized protein</fullName>
    </submittedName>
</protein>
<feature type="transmembrane region" description="Helical" evidence="1">
    <location>
        <begin position="6"/>
        <end position="23"/>
    </location>
</feature>
<proteinExistence type="predicted"/>
<dbReference type="RefSeq" id="WP_044646454.1">
    <property type="nucleotide sequence ID" value="NZ_JTHP01000022.1"/>
</dbReference>
<gene>
    <name evidence="2" type="ORF">QD47_12570</name>
</gene>
<comment type="caution">
    <text evidence="2">The sequence shown here is derived from an EMBL/GenBank/DDBJ whole genome shotgun (WGS) entry which is preliminary data.</text>
</comment>
<dbReference type="OrthoDB" id="2440830at2"/>